<dbReference type="InterPro" id="IPR037113">
    <property type="entry name" value="Hat1_N_sf"/>
</dbReference>
<comment type="similarity">
    <text evidence="1">Belongs to the HAT1 family.</text>
</comment>
<dbReference type="InterPro" id="IPR016181">
    <property type="entry name" value="Acyl_CoA_acyltransferase"/>
</dbReference>
<dbReference type="InterPro" id="IPR000182">
    <property type="entry name" value="GNAT_dom"/>
</dbReference>
<dbReference type="GO" id="GO:0000781">
    <property type="term" value="C:chromosome, telomeric region"/>
    <property type="evidence" value="ECO:0007669"/>
    <property type="project" value="GOC"/>
</dbReference>
<dbReference type="Pfam" id="PF00583">
    <property type="entry name" value="Acetyltransf_1"/>
    <property type="match status" value="1"/>
</dbReference>
<keyword evidence="4" id="KW-0012">Acyltransferase</keyword>
<keyword evidence="6" id="KW-0853">WD repeat</keyword>
<dbReference type="Gene3D" id="3.40.630.30">
    <property type="match status" value="1"/>
</dbReference>
<feature type="region of interest" description="Disordered" evidence="7">
    <location>
        <begin position="937"/>
        <end position="956"/>
    </location>
</feature>
<evidence type="ECO:0000256" key="7">
    <source>
        <dbReference type="SAM" id="MobiDB-lite"/>
    </source>
</evidence>
<dbReference type="GO" id="GO:0005634">
    <property type="term" value="C:nucleus"/>
    <property type="evidence" value="ECO:0007669"/>
    <property type="project" value="InterPro"/>
</dbReference>
<dbReference type="PROSITE" id="PS50082">
    <property type="entry name" value="WD_REPEATS_2"/>
    <property type="match status" value="1"/>
</dbReference>
<comment type="catalytic activity">
    <reaction evidence="5">
        <text>L-lysyl-[protein] + acetyl-CoA = N(6)-acetyl-L-lysyl-[protein] + CoA + H(+)</text>
        <dbReference type="Rhea" id="RHEA:45948"/>
        <dbReference type="Rhea" id="RHEA-COMP:9752"/>
        <dbReference type="Rhea" id="RHEA-COMP:10731"/>
        <dbReference type="ChEBI" id="CHEBI:15378"/>
        <dbReference type="ChEBI" id="CHEBI:29969"/>
        <dbReference type="ChEBI" id="CHEBI:57287"/>
        <dbReference type="ChEBI" id="CHEBI:57288"/>
        <dbReference type="ChEBI" id="CHEBI:61930"/>
        <dbReference type="EC" id="2.3.1.48"/>
    </reaction>
</comment>
<dbReference type="Gene3D" id="2.130.10.10">
    <property type="entry name" value="YVTN repeat-like/Quinoprotein amine dehydrogenase"/>
    <property type="match status" value="1"/>
</dbReference>
<dbReference type="PROSITE" id="PS50897">
    <property type="entry name" value="CTLH"/>
    <property type="match status" value="1"/>
</dbReference>
<evidence type="ECO:0000256" key="5">
    <source>
        <dbReference type="ARBA" id="ARBA00048017"/>
    </source>
</evidence>
<gene>
    <name evidence="9" type="ORF">Cgig2_009327</name>
</gene>
<evidence type="ECO:0000256" key="6">
    <source>
        <dbReference type="PROSITE-ProRule" id="PRU00221"/>
    </source>
</evidence>
<dbReference type="InterPro" id="IPR001680">
    <property type="entry name" value="WD40_rpt"/>
</dbReference>
<reference evidence="9" key="1">
    <citation type="submission" date="2022-04" db="EMBL/GenBank/DDBJ databases">
        <title>Carnegiea gigantea Genome sequencing and assembly v2.</title>
        <authorList>
            <person name="Copetti D."/>
            <person name="Sanderson M.J."/>
            <person name="Burquez A."/>
            <person name="Wojciechowski M.F."/>
        </authorList>
    </citation>
    <scope>NUCLEOTIDE SEQUENCE</scope>
    <source>
        <strain evidence="9">SGP5-SGP5p</strain>
        <tissue evidence="9">Aerial part</tissue>
    </source>
</reference>
<dbReference type="GO" id="GO:0004402">
    <property type="term" value="F:histone acetyltransferase activity"/>
    <property type="evidence" value="ECO:0007669"/>
    <property type="project" value="InterPro"/>
</dbReference>
<dbReference type="EC" id="2.3.1.48" evidence="2"/>
<dbReference type="GO" id="GO:0031509">
    <property type="term" value="P:subtelomeric heterochromatin formation"/>
    <property type="evidence" value="ECO:0007669"/>
    <property type="project" value="InterPro"/>
</dbReference>
<dbReference type="PROSITE" id="PS50896">
    <property type="entry name" value="LISH"/>
    <property type="match status" value="1"/>
</dbReference>
<dbReference type="InterPro" id="IPR017380">
    <property type="entry name" value="Hist_AcTrfase_B-typ_cat-su"/>
</dbReference>
<evidence type="ECO:0000256" key="2">
    <source>
        <dbReference type="ARBA" id="ARBA00013184"/>
    </source>
</evidence>
<keyword evidence="3" id="KW-0808">Transferase</keyword>
<protein>
    <recommendedName>
        <fullName evidence="2">histone acetyltransferase</fullName>
        <ecNumber evidence="2">2.3.1.48</ecNumber>
    </recommendedName>
</protein>
<dbReference type="InterPro" id="IPR006595">
    <property type="entry name" value="CTLH_C"/>
</dbReference>
<feature type="domain" description="CTLH" evidence="8">
    <location>
        <begin position="99"/>
        <end position="156"/>
    </location>
</feature>
<evidence type="ECO:0000313" key="9">
    <source>
        <dbReference type="EMBL" id="KAJ8432563.1"/>
    </source>
</evidence>
<feature type="repeat" description="WD" evidence="6">
    <location>
        <begin position="279"/>
        <end position="320"/>
    </location>
</feature>
<dbReference type="EMBL" id="JAKOGI010000599">
    <property type="protein sequence ID" value="KAJ8432563.1"/>
    <property type="molecule type" value="Genomic_DNA"/>
</dbReference>
<evidence type="ECO:0000313" key="10">
    <source>
        <dbReference type="Proteomes" id="UP001153076"/>
    </source>
</evidence>
<name>A0A9Q1JWW9_9CARY</name>
<dbReference type="Pfam" id="PF10394">
    <property type="entry name" value="Hat1_N"/>
    <property type="match status" value="1"/>
</dbReference>
<accession>A0A9Q1JWW9</accession>
<dbReference type="CDD" id="cd04301">
    <property type="entry name" value="NAT_SF"/>
    <property type="match status" value="1"/>
</dbReference>
<dbReference type="Gene3D" id="3.90.360.10">
    <property type="entry name" value="Histone acetyl transferase 1 (HAT1), N-terminal domain"/>
    <property type="match status" value="1"/>
</dbReference>
<proteinExistence type="inferred from homology"/>
<dbReference type="InterPro" id="IPR019467">
    <property type="entry name" value="Hat1_N"/>
</dbReference>
<organism evidence="9 10">
    <name type="scientific">Carnegiea gigantea</name>
    <dbReference type="NCBI Taxonomy" id="171969"/>
    <lineage>
        <taxon>Eukaryota</taxon>
        <taxon>Viridiplantae</taxon>
        <taxon>Streptophyta</taxon>
        <taxon>Embryophyta</taxon>
        <taxon>Tracheophyta</taxon>
        <taxon>Spermatophyta</taxon>
        <taxon>Magnoliopsida</taxon>
        <taxon>eudicotyledons</taxon>
        <taxon>Gunneridae</taxon>
        <taxon>Pentapetalae</taxon>
        <taxon>Caryophyllales</taxon>
        <taxon>Cactineae</taxon>
        <taxon>Cactaceae</taxon>
        <taxon>Cactoideae</taxon>
        <taxon>Echinocereeae</taxon>
        <taxon>Carnegiea</taxon>
    </lineage>
</organism>
<comment type="caution">
    <text evidence="9">The sequence shown here is derived from an EMBL/GenBank/DDBJ whole genome shotgun (WGS) entry which is preliminary data.</text>
</comment>
<dbReference type="AlphaFoldDB" id="A0A9Q1JWW9"/>
<dbReference type="Proteomes" id="UP001153076">
    <property type="component" value="Unassembled WGS sequence"/>
</dbReference>
<dbReference type="SMART" id="SM00320">
    <property type="entry name" value="WD40"/>
    <property type="match status" value="4"/>
</dbReference>
<dbReference type="SUPFAM" id="SSF50978">
    <property type="entry name" value="WD40 repeat-like"/>
    <property type="match status" value="1"/>
</dbReference>
<dbReference type="SUPFAM" id="SSF55729">
    <property type="entry name" value="Acyl-CoA N-acyltransferases (Nat)"/>
    <property type="match status" value="1"/>
</dbReference>
<evidence type="ECO:0000256" key="3">
    <source>
        <dbReference type="ARBA" id="ARBA00022679"/>
    </source>
</evidence>
<dbReference type="FunFam" id="3.40.630.30:FF:000077">
    <property type="entry name" value="Histone acetyltransferase type B catalytic subunit"/>
    <property type="match status" value="1"/>
</dbReference>
<dbReference type="OrthoDB" id="10253098at2759"/>
<dbReference type="InterPro" id="IPR015943">
    <property type="entry name" value="WD40/YVTN_repeat-like_dom_sf"/>
</dbReference>
<dbReference type="PROSITE" id="PS50294">
    <property type="entry name" value="WD_REPEATS_REGION"/>
    <property type="match status" value="1"/>
</dbReference>
<dbReference type="InterPro" id="IPR006594">
    <property type="entry name" value="LisH"/>
</dbReference>
<evidence type="ECO:0000259" key="8">
    <source>
        <dbReference type="PROSITE" id="PS50897"/>
    </source>
</evidence>
<dbReference type="PANTHER" id="PTHR12046">
    <property type="entry name" value="HISTONE ACETYLTRANSFERASE TYPE B CATALYTIC SUBUNIT"/>
    <property type="match status" value="1"/>
</dbReference>
<evidence type="ECO:0000256" key="1">
    <source>
        <dbReference type="ARBA" id="ARBA00010543"/>
    </source>
</evidence>
<dbReference type="InterPro" id="IPR036322">
    <property type="entry name" value="WD40_repeat_dom_sf"/>
</dbReference>
<evidence type="ECO:0000256" key="4">
    <source>
        <dbReference type="ARBA" id="ARBA00023315"/>
    </source>
</evidence>
<sequence>MSPTVVSITIYGASILNGLVPYHAGMGIFECRTRESSLKRRRLSRSPMQMDNNCSSTVLGPVGLIKKHEFVRLMIQCLQHLGFPRTSSCLEAESGILYKSKDFEVLESDILSANWEGCIKSLEGMKGLADETRSSALFLVIKQWLLECLSHEDDSSALTALQKQVSELKLVTEKVHSLAFNLIFTKENGASDVSNDVIELRKKLLLELEKLLPHPITLPERRLEHLVEIVVSSQIDSCLYHNYPGAVSIYADHCCGRDQIPMETVQALADHKCAIKHTLQGHQKPVSSVAWSPDDTMLLTRGNLEVVKLWDVKTGKGICMWDCEGNKLKVWKGPRIPKVLDLGVTVDGNYLINVFFDKDIRVLNLVTYSEQVIEEEHPITSLSVSWDGKFFTVNLNSQEIHLWGVTGKWKKPLKYTGHRQHKYVIRCYFVGFNGSFIASSSEDSKIDGGFNLVWHMDPTSGPLEVYIWNRTRSEPIEIFTPCSTLQLLISLSYGGGFPACVNTHFPLRKISETLKMAHKQQQSTDAITEPKKKRRVAVAPIDSGIEANECIEIYLVSSKEEAEAASGYRIDPIDLNSFLGDEGKIYGYQGLKIVIWVSSVSFHAYVDIKYESTSDRGKGVTDLNAALKDIFAENLVKKKDDFVQTFSTEKHYIRSAVAKGEILHGSTSNGKSDVGNNHSGAGLPNVEVIRLVMGGMSAGHLYSRLVPLVLLLVDGSNPIDVADSSWEMYIVVQKMNDQQGGELSRLLGFAAAYRFYHYPDSSRLRLSQILVLPSYQNKGYGRHLVEVLNNIATSENVYDLTVEEPIDSLQHIRYCIDVPRLLSCSSVRDATQAAASHLKGTNLSKRTHVAQLLPPAAVVEDVRQSLKINKKQFTQCWDILIYLALDPVDKYMENYRIFITDRVKTSVIGKDSGAQGKQVVDTPNEFGDAFVMYKSPDNEDGNVQIDEDHKKNQEQQLQQLVEERINEIKSVAQKVSASRA</sequence>
<dbReference type="Pfam" id="PF23627">
    <property type="entry name" value="LisH_WDR26"/>
    <property type="match status" value="1"/>
</dbReference>
<keyword evidence="10" id="KW-1185">Reference proteome</keyword>
<dbReference type="Pfam" id="PF00400">
    <property type="entry name" value="WD40"/>
    <property type="match status" value="1"/>
</dbReference>